<keyword evidence="2" id="KW-1185">Reference proteome</keyword>
<dbReference type="RefSeq" id="WP_164361626.1">
    <property type="nucleotide sequence ID" value="NZ_CP066776.1"/>
</dbReference>
<accession>A0A6B3L4K2</accession>
<gene>
    <name evidence="1" type="ORF">G3M56_007395</name>
</gene>
<dbReference type="AlphaFoldDB" id="A0A6B3L4K2"/>
<organism evidence="1 2">
    <name type="scientific">Sulfuriroseicoccus oceanibius</name>
    <dbReference type="NCBI Taxonomy" id="2707525"/>
    <lineage>
        <taxon>Bacteria</taxon>
        <taxon>Pseudomonadati</taxon>
        <taxon>Verrucomicrobiota</taxon>
        <taxon>Verrucomicrobiia</taxon>
        <taxon>Verrucomicrobiales</taxon>
        <taxon>Verrucomicrobiaceae</taxon>
        <taxon>Sulfuriroseicoccus</taxon>
    </lineage>
</organism>
<dbReference type="KEGG" id="soa:G3M56_007395"/>
<name>A0A6B3L4K2_9BACT</name>
<dbReference type="Proteomes" id="UP000475117">
    <property type="component" value="Chromosome"/>
</dbReference>
<reference evidence="1 2" key="1">
    <citation type="submission" date="2020-12" db="EMBL/GenBank/DDBJ databases">
        <title>Sulforoseuscoccus oceanibium gen. nov., sp. nov., a representative of the phylum Verrucomicrobia with special cytoplasmic membrane, and proposal of Sulforoseuscoccusaceae fam. nov.</title>
        <authorList>
            <person name="Xi F."/>
        </authorList>
    </citation>
    <scope>NUCLEOTIDE SEQUENCE [LARGE SCALE GENOMIC DNA]</scope>
    <source>
        <strain evidence="1 2">T37</strain>
    </source>
</reference>
<evidence type="ECO:0000313" key="1">
    <source>
        <dbReference type="EMBL" id="QQL43729.1"/>
    </source>
</evidence>
<sequence length="136" mass="15365">MRLFKPVLGGAFVILFFIIMAVMGGYFHMVSHVVCNPIFLMPVAVVLLAFGIPLFLKRCIYRLTVTIHINGLVEVEERSFGGREYNFDRAASICVRRSAWQGRAPWIEVSGGIVFGKMLSELQLEKVVEMIKQEAQ</sequence>
<evidence type="ECO:0000313" key="2">
    <source>
        <dbReference type="Proteomes" id="UP000475117"/>
    </source>
</evidence>
<protein>
    <submittedName>
        <fullName evidence="1">Uncharacterized protein</fullName>
    </submittedName>
</protein>
<proteinExistence type="predicted"/>
<dbReference type="EMBL" id="CP066776">
    <property type="protein sequence ID" value="QQL43729.1"/>
    <property type="molecule type" value="Genomic_DNA"/>
</dbReference>